<evidence type="ECO:0000256" key="8">
    <source>
        <dbReference type="ARBA" id="ARBA00023012"/>
    </source>
</evidence>
<organism evidence="13 14">
    <name type="scientific">Desulfoluna limicola</name>
    <dbReference type="NCBI Taxonomy" id="2810562"/>
    <lineage>
        <taxon>Bacteria</taxon>
        <taxon>Pseudomonadati</taxon>
        <taxon>Thermodesulfobacteriota</taxon>
        <taxon>Desulfobacteria</taxon>
        <taxon>Desulfobacterales</taxon>
        <taxon>Desulfolunaceae</taxon>
        <taxon>Desulfoluna</taxon>
    </lineage>
</organism>
<dbReference type="NCBIfam" id="TIGR00229">
    <property type="entry name" value="sensory_box"/>
    <property type="match status" value="1"/>
</dbReference>
<proteinExistence type="predicted"/>
<dbReference type="InterPro" id="IPR003661">
    <property type="entry name" value="HisK_dim/P_dom"/>
</dbReference>
<evidence type="ECO:0000256" key="2">
    <source>
        <dbReference type="ARBA" id="ARBA00012438"/>
    </source>
</evidence>
<accession>A0ABM7PEI1</accession>
<dbReference type="InterPro" id="IPR013656">
    <property type="entry name" value="PAS_4"/>
</dbReference>
<protein>
    <recommendedName>
        <fullName evidence="2">histidine kinase</fullName>
        <ecNumber evidence="2">2.7.13.3</ecNumber>
    </recommendedName>
</protein>
<dbReference type="EMBL" id="AP024488">
    <property type="protein sequence ID" value="BCS95638.1"/>
    <property type="molecule type" value="Genomic_DNA"/>
</dbReference>
<dbReference type="InterPro" id="IPR035965">
    <property type="entry name" value="PAS-like_dom_sf"/>
</dbReference>
<dbReference type="CDD" id="cd00082">
    <property type="entry name" value="HisKA"/>
    <property type="match status" value="1"/>
</dbReference>
<dbReference type="PANTHER" id="PTHR43065:SF10">
    <property type="entry name" value="PEROXIDE STRESS-ACTIVATED HISTIDINE KINASE MAK3"/>
    <property type="match status" value="1"/>
</dbReference>
<dbReference type="Pfam" id="PF13426">
    <property type="entry name" value="PAS_9"/>
    <property type="match status" value="1"/>
</dbReference>
<keyword evidence="5" id="KW-0547">Nucleotide-binding</keyword>
<name>A0ABM7PEI1_9BACT</name>
<comment type="catalytic activity">
    <reaction evidence="1">
        <text>ATP + protein L-histidine = ADP + protein N-phospho-L-histidine.</text>
        <dbReference type="EC" id="2.7.13.3"/>
    </reaction>
</comment>
<evidence type="ECO:0000256" key="9">
    <source>
        <dbReference type="SAM" id="Phobius"/>
    </source>
</evidence>
<sequence length="583" mass="65530">MLKRVSGLYLWLFAFLELAVVAGVLAASRSWLWVGVVLVAAPLMLFWILALGLWRPLRALRREIMGLTDDKVRAPDHVSSELRPIFSAIHAMGEELLARNRELGCQKEEFRRLFDLVPCIITVQDRDFRLMEYNSEFRETFAPGEGDFCYHAYKGRTSPCPNCPVEKTFQDGEPHSSYEMGINKDGTSSYWFVKTFPIHDEAGEITAAMEVCHDITPVRLLVEELQHTENRYFAIFNTITTPVFVVDPDKSVITDCNAGAEYLYGYGHDEMCGRPFAHLFHDPMDAEIPVCSKDACYIERLRHVDKAGETLWVSMGIAALEESDRPLMLVTFNDITRIVQAEAQMIHAGKMATLGTMATGVAHELNQPLTVLKSSIGLLKRRQRTGKTVDAELLGELLPEMDSYVDRASQIVNDMREFGRKDDAKLELVDVPSVVEKAARMFKEQFRLREVTLAVESPPDLPGIMAEPHRLEQVIVNHLINARDSVCKRWDDGLKSEAKIVTVVMATRQGRVEIAISDNGVGMDEKTRRQIFDPFFTTKGPGEGTGIGLSISDNIVRDYGGTTHVWSKPDQGSRFTLSFPLAP</sequence>
<evidence type="ECO:0000256" key="5">
    <source>
        <dbReference type="ARBA" id="ARBA00022741"/>
    </source>
</evidence>
<evidence type="ECO:0000256" key="4">
    <source>
        <dbReference type="ARBA" id="ARBA00022679"/>
    </source>
</evidence>
<keyword evidence="4" id="KW-0808">Transferase</keyword>
<dbReference type="SMART" id="SM00388">
    <property type="entry name" value="HisKA"/>
    <property type="match status" value="1"/>
</dbReference>
<evidence type="ECO:0000313" key="13">
    <source>
        <dbReference type="EMBL" id="BCS95638.1"/>
    </source>
</evidence>
<dbReference type="PANTHER" id="PTHR43065">
    <property type="entry name" value="SENSOR HISTIDINE KINASE"/>
    <property type="match status" value="1"/>
</dbReference>
<dbReference type="PRINTS" id="PR00344">
    <property type="entry name" value="BCTRLSENSOR"/>
</dbReference>
<evidence type="ECO:0000259" key="12">
    <source>
        <dbReference type="PROSITE" id="PS50113"/>
    </source>
</evidence>
<dbReference type="SMART" id="SM00091">
    <property type="entry name" value="PAS"/>
    <property type="match status" value="2"/>
</dbReference>
<dbReference type="InterPro" id="IPR003594">
    <property type="entry name" value="HATPase_dom"/>
</dbReference>
<dbReference type="RefSeq" id="WP_236891918.1">
    <property type="nucleotide sequence ID" value="NZ_AP024488.1"/>
</dbReference>
<reference evidence="13 14" key="1">
    <citation type="submission" date="2021-02" db="EMBL/GenBank/DDBJ databases">
        <title>Complete genome of Desulfoluna sp. strain ASN36.</title>
        <authorList>
            <person name="Takahashi A."/>
            <person name="Kojima H."/>
            <person name="Fukui M."/>
        </authorList>
    </citation>
    <scope>NUCLEOTIDE SEQUENCE [LARGE SCALE GENOMIC DNA]</scope>
    <source>
        <strain evidence="13 14">ASN36</strain>
    </source>
</reference>
<dbReference type="EC" id="2.7.13.3" evidence="2"/>
<evidence type="ECO:0000259" key="10">
    <source>
        <dbReference type="PROSITE" id="PS50109"/>
    </source>
</evidence>
<dbReference type="Pfam" id="PF08448">
    <property type="entry name" value="PAS_4"/>
    <property type="match status" value="1"/>
</dbReference>
<dbReference type="InterPro" id="IPR000014">
    <property type="entry name" value="PAS"/>
</dbReference>
<gene>
    <name evidence="13" type="ORF">DSLASN_12700</name>
</gene>
<dbReference type="Gene3D" id="3.30.565.10">
    <property type="entry name" value="Histidine kinase-like ATPase, C-terminal domain"/>
    <property type="match status" value="1"/>
</dbReference>
<keyword evidence="7" id="KW-0067">ATP-binding</keyword>
<keyword evidence="6" id="KW-0418">Kinase</keyword>
<evidence type="ECO:0000256" key="1">
    <source>
        <dbReference type="ARBA" id="ARBA00000085"/>
    </source>
</evidence>
<evidence type="ECO:0000313" key="14">
    <source>
        <dbReference type="Proteomes" id="UP001320148"/>
    </source>
</evidence>
<dbReference type="InterPro" id="IPR036097">
    <property type="entry name" value="HisK_dim/P_sf"/>
</dbReference>
<dbReference type="InterPro" id="IPR005467">
    <property type="entry name" value="His_kinase_dom"/>
</dbReference>
<keyword evidence="8" id="KW-0902">Two-component regulatory system</keyword>
<keyword evidence="9" id="KW-0812">Transmembrane</keyword>
<dbReference type="CDD" id="cd00130">
    <property type="entry name" value="PAS"/>
    <property type="match status" value="1"/>
</dbReference>
<dbReference type="PROSITE" id="PS50112">
    <property type="entry name" value="PAS"/>
    <property type="match status" value="1"/>
</dbReference>
<feature type="domain" description="PAC" evidence="12">
    <location>
        <begin position="175"/>
        <end position="227"/>
    </location>
</feature>
<dbReference type="SMART" id="SM00387">
    <property type="entry name" value="HATPase_c"/>
    <property type="match status" value="1"/>
</dbReference>
<dbReference type="Gene3D" id="3.30.450.20">
    <property type="entry name" value="PAS domain"/>
    <property type="match status" value="2"/>
</dbReference>
<dbReference type="InterPro" id="IPR000700">
    <property type="entry name" value="PAS-assoc_C"/>
</dbReference>
<evidence type="ECO:0000256" key="6">
    <source>
        <dbReference type="ARBA" id="ARBA00022777"/>
    </source>
</evidence>
<dbReference type="PROSITE" id="PS50109">
    <property type="entry name" value="HIS_KIN"/>
    <property type="match status" value="1"/>
</dbReference>
<dbReference type="Proteomes" id="UP001320148">
    <property type="component" value="Chromosome"/>
</dbReference>
<feature type="transmembrane region" description="Helical" evidence="9">
    <location>
        <begin position="31"/>
        <end position="54"/>
    </location>
</feature>
<keyword evidence="9" id="KW-1133">Transmembrane helix</keyword>
<dbReference type="SUPFAM" id="SSF55874">
    <property type="entry name" value="ATPase domain of HSP90 chaperone/DNA topoisomerase II/histidine kinase"/>
    <property type="match status" value="1"/>
</dbReference>
<feature type="domain" description="Histidine kinase" evidence="10">
    <location>
        <begin position="360"/>
        <end position="583"/>
    </location>
</feature>
<evidence type="ECO:0000256" key="7">
    <source>
        <dbReference type="ARBA" id="ARBA00022840"/>
    </source>
</evidence>
<keyword evidence="9" id="KW-0472">Membrane</keyword>
<dbReference type="InterPro" id="IPR004358">
    <property type="entry name" value="Sig_transdc_His_kin-like_C"/>
</dbReference>
<dbReference type="Pfam" id="PF02518">
    <property type="entry name" value="HATPase_c"/>
    <property type="match status" value="1"/>
</dbReference>
<evidence type="ECO:0000259" key="11">
    <source>
        <dbReference type="PROSITE" id="PS50112"/>
    </source>
</evidence>
<feature type="domain" description="PAS" evidence="11">
    <location>
        <begin position="228"/>
        <end position="287"/>
    </location>
</feature>
<dbReference type="PROSITE" id="PS50113">
    <property type="entry name" value="PAC"/>
    <property type="match status" value="1"/>
</dbReference>
<dbReference type="SUPFAM" id="SSF55785">
    <property type="entry name" value="PYP-like sensor domain (PAS domain)"/>
    <property type="match status" value="2"/>
</dbReference>
<feature type="transmembrane region" description="Helical" evidence="9">
    <location>
        <begin position="7"/>
        <end position="25"/>
    </location>
</feature>
<keyword evidence="3" id="KW-0597">Phosphoprotein</keyword>
<dbReference type="SUPFAM" id="SSF47384">
    <property type="entry name" value="Homodimeric domain of signal transducing histidine kinase"/>
    <property type="match status" value="1"/>
</dbReference>
<keyword evidence="14" id="KW-1185">Reference proteome</keyword>
<dbReference type="Pfam" id="PF00512">
    <property type="entry name" value="HisKA"/>
    <property type="match status" value="1"/>
</dbReference>
<dbReference type="InterPro" id="IPR036890">
    <property type="entry name" value="HATPase_C_sf"/>
</dbReference>
<dbReference type="Gene3D" id="1.10.287.130">
    <property type="match status" value="1"/>
</dbReference>
<evidence type="ECO:0000256" key="3">
    <source>
        <dbReference type="ARBA" id="ARBA00022553"/>
    </source>
</evidence>